<protein>
    <recommendedName>
        <fullName evidence="2">PKD domain-containing protein</fullName>
    </recommendedName>
</protein>
<reference evidence="1" key="1">
    <citation type="journal article" date="2014" name="Front. Microbiol.">
        <title>High frequency of phylogenetically diverse reductive dehalogenase-homologous genes in deep subseafloor sedimentary metagenomes.</title>
        <authorList>
            <person name="Kawai M."/>
            <person name="Futagami T."/>
            <person name="Toyoda A."/>
            <person name="Takaki Y."/>
            <person name="Nishi S."/>
            <person name="Hori S."/>
            <person name="Arai W."/>
            <person name="Tsubouchi T."/>
            <person name="Morono Y."/>
            <person name="Uchiyama I."/>
            <person name="Ito T."/>
            <person name="Fujiyama A."/>
            <person name="Inagaki F."/>
            <person name="Takami H."/>
        </authorList>
    </citation>
    <scope>NUCLEOTIDE SEQUENCE</scope>
    <source>
        <strain evidence="1">Expedition CK06-06</strain>
    </source>
</reference>
<feature type="non-terminal residue" evidence="1">
    <location>
        <position position="1"/>
    </location>
</feature>
<accession>X1VW47</accession>
<sequence>ETNISVTVREPAEITVDLPTFIVGGPYWFTVYINANDDVNKSVTASFDWPISETDVQIAGTLETDETSDLNFTSIGDVFQTDPFTMKDAEVNFRGTFTSAGTYSTTIEVKTTDGIPLCSKVITIVVE</sequence>
<evidence type="ECO:0008006" key="2">
    <source>
        <dbReference type="Google" id="ProtNLM"/>
    </source>
</evidence>
<dbReference type="EMBL" id="BARW01039761">
    <property type="protein sequence ID" value="GAJ22546.1"/>
    <property type="molecule type" value="Genomic_DNA"/>
</dbReference>
<gene>
    <name evidence="1" type="ORF">S12H4_60418</name>
</gene>
<evidence type="ECO:0000313" key="1">
    <source>
        <dbReference type="EMBL" id="GAJ22546.1"/>
    </source>
</evidence>
<comment type="caution">
    <text evidence="1">The sequence shown here is derived from an EMBL/GenBank/DDBJ whole genome shotgun (WGS) entry which is preliminary data.</text>
</comment>
<name>X1VW47_9ZZZZ</name>
<proteinExistence type="predicted"/>
<organism evidence="1">
    <name type="scientific">marine sediment metagenome</name>
    <dbReference type="NCBI Taxonomy" id="412755"/>
    <lineage>
        <taxon>unclassified sequences</taxon>
        <taxon>metagenomes</taxon>
        <taxon>ecological metagenomes</taxon>
    </lineage>
</organism>
<dbReference type="AlphaFoldDB" id="X1VW47"/>